<dbReference type="EMBL" id="CP102514">
    <property type="protein sequence ID" value="UUY50472.1"/>
    <property type="molecule type" value="Genomic_DNA"/>
</dbReference>
<sequence length="376" mass="42029">MIGSPLQFLRNASKSRQDAVMIIFPIVVTAGFFLACWSAGTAFAKNCDPLTMLQLAIPQIGEQGSKCESLPFWGDLASITLTITAALSIAVHFVLVARLQRLGEKLTASGLVVDTSELRSELEGHLLRWKCHPVLRIVLLLVCLLGSVFFYIRTHDRSQVFVGLSRQTSGHTSAESFENTWWMNFENHRYITSAWLLLGAIGGYYAVKQGALYLYLVREIRKTDWEFQYVPALRDENFGWAPVGEIINIVYVGFVNFAFASAVLFYVMGSERGGNWPEFAILVLGVLALLFSAVALGMLIKFMVKNHRGVIDREKMRVLENASDPTEVESAAYWMAYGTHLHLAPQSYPLRSRLKPLLALAPGVFALSRVFAELRK</sequence>
<evidence type="ECO:0000256" key="1">
    <source>
        <dbReference type="SAM" id="Phobius"/>
    </source>
</evidence>
<reference evidence="2" key="1">
    <citation type="submission" date="2022-08" db="EMBL/GenBank/DDBJ databases">
        <authorList>
            <person name="Tian L."/>
        </authorList>
    </citation>
    <scope>NUCLEOTIDE SEQUENCE</scope>
    <source>
        <strain evidence="2">CM253</strain>
    </source>
</reference>
<evidence type="ECO:0000313" key="2">
    <source>
        <dbReference type="EMBL" id="UUY50472.1"/>
    </source>
</evidence>
<feature type="transmembrane region" description="Helical" evidence="1">
    <location>
        <begin position="190"/>
        <end position="207"/>
    </location>
</feature>
<dbReference type="RefSeq" id="WP_183068394.1">
    <property type="nucleotide sequence ID" value="NZ_CP102514.1"/>
</dbReference>
<keyword evidence="1" id="KW-0472">Membrane</keyword>
<keyword evidence="3" id="KW-1185">Reference proteome</keyword>
<feature type="transmembrane region" description="Helical" evidence="1">
    <location>
        <begin position="20"/>
        <end position="44"/>
    </location>
</feature>
<organism evidence="2 3">
    <name type="scientific">Streptomyces yangpuensis</name>
    <dbReference type="NCBI Taxonomy" id="1648182"/>
    <lineage>
        <taxon>Bacteria</taxon>
        <taxon>Bacillati</taxon>
        <taxon>Actinomycetota</taxon>
        <taxon>Actinomycetes</taxon>
        <taxon>Kitasatosporales</taxon>
        <taxon>Streptomycetaceae</taxon>
        <taxon>Streptomyces</taxon>
    </lineage>
</organism>
<feature type="transmembrane region" description="Helical" evidence="1">
    <location>
        <begin position="246"/>
        <end position="267"/>
    </location>
</feature>
<evidence type="ECO:0000313" key="3">
    <source>
        <dbReference type="Proteomes" id="UP001057738"/>
    </source>
</evidence>
<feature type="transmembrane region" description="Helical" evidence="1">
    <location>
        <begin position="279"/>
        <end position="300"/>
    </location>
</feature>
<proteinExistence type="predicted"/>
<accession>A0ABY5Q231</accession>
<name>A0ABY5Q231_9ACTN</name>
<keyword evidence="1" id="KW-0812">Transmembrane</keyword>
<dbReference type="Proteomes" id="UP001057738">
    <property type="component" value="Chromosome"/>
</dbReference>
<feature type="transmembrane region" description="Helical" evidence="1">
    <location>
        <begin position="134"/>
        <end position="152"/>
    </location>
</feature>
<protein>
    <submittedName>
        <fullName evidence="2">Uncharacterized protein</fullName>
    </submittedName>
</protein>
<dbReference type="GeneID" id="95577086"/>
<feature type="transmembrane region" description="Helical" evidence="1">
    <location>
        <begin position="76"/>
        <end position="97"/>
    </location>
</feature>
<keyword evidence="1" id="KW-1133">Transmembrane helix</keyword>
<gene>
    <name evidence="2" type="ORF">NRK68_26565</name>
</gene>